<dbReference type="Gene3D" id="3.40.190.10">
    <property type="entry name" value="Periplasmic binding protein-like II"/>
    <property type="match status" value="2"/>
</dbReference>
<dbReference type="InterPro" id="IPR000847">
    <property type="entry name" value="LysR_HTH_N"/>
</dbReference>
<dbReference type="CDD" id="cd05466">
    <property type="entry name" value="PBP2_LTTR_substrate"/>
    <property type="match status" value="1"/>
</dbReference>
<dbReference type="EMBL" id="JAUQOM010000008">
    <property type="protein sequence ID" value="MDO7836490.1"/>
    <property type="molecule type" value="Genomic_DNA"/>
</dbReference>
<dbReference type="RefSeq" id="WP_304536901.1">
    <property type="nucleotide sequence ID" value="NZ_JAUQOM010000008.1"/>
</dbReference>
<dbReference type="Pfam" id="PF00126">
    <property type="entry name" value="HTH_1"/>
    <property type="match status" value="1"/>
</dbReference>
<dbReference type="InterPro" id="IPR005119">
    <property type="entry name" value="LysR_subst-bd"/>
</dbReference>
<dbReference type="Proteomes" id="UP001176471">
    <property type="component" value="Unassembled WGS sequence"/>
</dbReference>
<sequence length="301" mass="33392">MDIHLRPYRAFVRIADLGSFNRAAETLALTQPALSAQIKELERQLGFPLFRRHNRRISLTPEGRLFLDRARRFVMENDWLNMVARDIRENQLRIGVAHHSAAIPERCELIETFMIDQPAMRISILGRAHGQLLSDLRSGEIDVAITIELADVDVGSVIEPMDPGLNRLAIASRQVELALPAGHPLHEEPLPAGALRGVEIATVGRAHGVALSEYLSRHLFAIGAQSRSMPEGDGRSVLRYAAVRKLAAVDLGWFGDPPAGMVRRRADDLDLRTRLTVITPRRDLREGASAFLAFCAGRQTA</sequence>
<evidence type="ECO:0000259" key="5">
    <source>
        <dbReference type="PROSITE" id="PS50931"/>
    </source>
</evidence>
<dbReference type="PANTHER" id="PTHR30346">
    <property type="entry name" value="TRANSCRIPTIONAL DUAL REGULATOR HCAR-RELATED"/>
    <property type="match status" value="1"/>
</dbReference>
<gene>
    <name evidence="6" type="ORF">Q4610_15690</name>
</gene>
<comment type="caution">
    <text evidence="6">The sequence shown here is derived from an EMBL/GenBank/DDBJ whole genome shotgun (WGS) entry which is preliminary data.</text>
</comment>
<protein>
    <submittedName>
        <fullName evidence="6">LysR family transcriptional regulator</fullName>
    </submittedName>
</protein>
<evidence type="ECO:0000256" key="2">
    <source>
        <dbReference type="ARBA" id="ARBA00023015"/>
    </source>
</evidence>
<evidence type="ECO:0000313" key="7">
    <source>
        <dbReference type="Proteomes" id="UP001176471"/>
    </source>
</evidence>
<dbReference type="PRINTS" id="PR00039">
    <property type="entry name" value="HTHLYSR"/>
</dbReference>
<keyword evidence="4" id="KW-0804">Transcription</keyword>
<reference evidence="6" key="1">
    <citation type="submission" date="2023-07" db="EMBL/GenBank/DDBJ databases">
        <title>Bacterial whole genome sequence for Sphingobium sp. HBC34.</title>
        <authorList>
            <person name="Le V."/>
            <person name="Ko S.-R."/>
            <person name="Ahn C.-Y."/>
            <person name="Oh H.-M."/>
        </authorList>
    </citation>
    <scope>NUCLEOTIDE SEQUENCE</scope>
    <source>
        <strain evidence="6">HBC34</strain>
    </source>
</reference>
<dbReference type="Pfam" id="PF03466">
    <property type="entry name" value="LysR_substrate"/>
    <property type="match status" value="1"/>
</dbReference>
<name>A0ABT8ZPL7_9SPHN</name>
<dbReference type="PROSITE" id="PS50931">
    <property type="entry name" value="HTH_LYSR"/>
    <property type="match status" value="1"/>
</dbReference>
<evidence type="ECO:0000256" key="3">
    <source>
        <dbReference type="ARBA" id="ARBA00023125"/>
    </source>
</evidence>
<comment type="similarity">
    <text evidence="1">Belongs to the LysR transcriptional regulatory family.</text>
</comment>
<dbReference type="PANTHER" id="PTHR30346:SF0">
    <property type="entry name" value="HCA OPERON TRANSCRIPTIONAL ACTIVATOR HCAR"/>
    <property type="match status" value="1"/>
</dbReference>
<dbReference type="InterPro" id="IPR036388">
    <property type="entry name" value="WH-like_DNA-bd_sf"/>
</dbReference>
<evidence type="ECO:0000256" key="4">
    <source>
        <dbReference type="ARBA" id="ARBA00023163"/>
    </source>
</evidence>
<feature type="domain" description="HTH lysR-type" evidence="5">
    <location>
        <begin position="1"/>
        <end position="60"/>
    </location>
</feature>
<organism evidence="6 7">
    <name type="scientific">Sphingobium cyanobacteriorum</name>
    <dbReference type="NCBI Taxonomy" id="3063954"/>
    <lineage>
        <taxon>Bacteria</taxon>
        <taxon>Pseudomonadati</taxon>
        <taxon>Pseudomonadota</taxon>
        <taxon>Alphaproteobacteria</taxon>
        <taxon>Sphingomonadales</taxon>
        <taxon>Sphingomonadaceae</taxon>
        <taxon>Sphingobium</taxon>
    </lineage>
</organism>
<keyword evidence="7" id="KW-1185">Reference proteome</keyword>
<dbReference type="Gene3D" id="1.10.10.10">
    <property type="entry name" value="Winged helix-like DNA-binding domain superfamily/Winged helix DNA-binding domain"/>
    <property type="match status" value="1"/>
</dbReference>
<dbReference type="InterPro" id="IPR036390">
    <property type="entry name" value="WH_DNA-bd_sf"/>
</dbReference>
<proteinExistence type="inferred from homology"/>
<accession>A0ABT8ZPL7</accession>
<dbReference type="SUPFAM" id="SSF46785">
    <property type="entry name" value="Winged helix' DNA-binding domain"/>
    <property type="match status" value="1"/>
</dbReference>
<evidence type="ECO:0000313" key="6">
    <source>
        <dbReference type="EMBL" id="MDO7836490.1"/>
    </source>
</evidence>
<keyword evidence="3" id="KW-0238">DNA-binding</keyword>
<dbReference type="SUPFAM" id="SSF53850">
    <property type="entry name" value="Periplasmic binding protein-like II"/>
    <property type="match status" value="1"/>
</dbReference>
<evidence type="ECO:0000256" key="1">
    <source>
        <dbReference type="ARBA" id="ARBA00009437"/>
    </source>
</evidence>
<keyword evidence="2" id="KW-0805">Transcription regulation</keyword>